<organism evidence="2 3">
    <name type="scientific">Carnobacterium viridans</name>
    <dbReference type="NCBI Taxonomy" id="174587"/>
    <lineage>
        <taxon>Bacteria</taxon>
        <taxon>Bacillati</taxon>
        <taxon>Bacillota</taxon>
        <taxon>Bacilli</taxon>
        <taxon>Lactobacillales</taxon>
        <taxon>Carnobacteriaceae</taxon>
        <taxon>Carnobacterium</taxon>
    </lineage>
</organism>
<dbReference type="InterPro" id="IPR049242">
    <property type="entry name" value="DUF6877"/>
</dbReference>
<dbReference type="RefSeq" id="WP_176944083.1">
    <property type="nucleotide sequence ID" value="NZ_CP084916.1"/>
</dbReference>
<evidence type="ECO:0000259" key="1">
    <source>
        <dbReference type="Pfam" id="PF21793"/>
    </source>
</evidence>
<reference evidence="3" key="1">
    <citation type="submission" date="2016-10" db="EMBL/GenBank/DDBJ databases">
        <authorList>
            <person name="Varghese N."/>
            <person name="Submissions S."/>
        </authorList>
    </citation>
    <scope>NUCLEOTIDE SEQUENCE [LARGE SCALE GENOMIC DNA]</scope>
    <source>
        <strain evidence="3">MPL-11</strain>
    </source>
</reference>
<name>A0A1H0YWM5_9LACT</name>
<dbReference type="Proteomes" id="UP000199481">
    <property type="component" value="Unassembled WGS sequence"/>
</dbReference>
<dbReference type="Pfam" id="PF21793">
    <property type="entry name" value="DUF6877"/>
    <property type="match status" value="1"/>
</dbReference>
<dbReference type="EMBL" id="FNJW01000008">
    <property type="protein sequence ID" value="SDQ19266.1"/>
    <property type="molecule type" value="Genomic_DNA"/>
</dbReference>
<protein>
    <recommendedName>
        <fullName evidence="1">DUF6877 domain-containing protein</fullName>
    </recommendedName>
</protein>
<evidence type="ECO:0000313" key="3">
    <source>
        <dbReference type="Proteomes" id="UP000199481"/>
    </source>
</evidence>
<evidence type="ECO:0000313" key="2">
    <source>
        <dbReference type="EMBL" id="SDQ19266.1"/>
    </source>
</evidence>
<accession>A0A1H0YWM5</accession>
<gene>
    <name evidence="2" type="ORF">SAMN04487752_1182</name>
</gene>
<keyword evidence="3" id="KW-1185">Reference proteome</keyword>
<dbReference type="AlphaFoldDB" id="A0A1H0YWM5"/>
<proteinExistence type="predicted"/>
<sequence length="58" mass="6538">MSAMDELASISHLLPLPVLKDINQRCGDWLSTGGKHDDPYIHQQLSFANNFIKAQEDK</sequence>
<feature type="domain" description="DUF6877" evidence="1">
    <location>
        <begin position="1"/>
        <end position="53"/>
    </location>
</feature>